<dbReference type="InterPro" id="IPR014729">
    <property type="entry name" value="Rossmann-like_a/b/a_fold"/>
</dbReference>
<accession>A0A510UY23</accession>
<dbReference type="AlphaFoldDB" id="A0A510UY23"/>
<dbReference type="Proteomes" id="UP000321386">
    <property type="component" value="Unassembled WGS sequence"/>
</dbReference>
<dbReference type="PANTHER" id="PTHR46268">
    <property type="entry name" value="STRESS RESPONSE PROTEIN NHAX"/>
    <property type="match status" value="1"/>
</dbReference>
<evidence type="ECO:0000313" key="4">
    <source>
        <dbReference type="EMBL" id="GEK19426.1"/>
    </source>
</evidence>
<proteinExistence type="inferred from homology"/>
<dbReference type="Pfam" id="PF00582">
    <property type="entry name" value="Usp"/>
    <property type="match status" value="2"/>
</dbReference>
<dbReference type="EMBL" id="BJUA01000028">
    <property type="protein sequence ID" value="GEK19426.1"/>
    <property type="molecule type" value="Genomic_DNA"/>
</dbReference>
<feature type="domain" description="UspA" evidence="3">
    <location>
        <begin position="164"/>
        <end position="300"/>
    </location>
</feature>
<evidence type="ECO:0000313" key="5">
    <source>
        <dbReference type="Proteomes" id="UP000321386"/>
    </source>
</evidence>
<feature type="compositionally biased region" description="Polar residues" evidence="2">
    <location>
        <begin position="339"/>
        <end position="353"/>
    </location>
</feature>
<keyword evidence="5" id="KW-1185">Reference proteome</keyword>
<dbReference type="SUPFAM" id="SSF52402">
    <property type="entry name" value="Adenine nucleotide alpha hydrolases-like"/>
    <property type="match status" value="2"/>
</dbReference>
<name>A0A510UY23_9CELL</name>
<comment type="caution">
    <text evidence="4">The sequence shown here is derived from an EMBL/GenBank/DDBJ whole genome shotgun (WGS) entry which is preliminary data.</text>
</comment>
<dbReference type="InterPro" id="IPR006015">
    <property type="entry name" value="Universal_stress_UspA"/>
</dbReference>
<comment type="similarity">
    <text evidence="1">Belongs to the universal stress protein A family.</text>
</comment>
<evidence type="ECO:0000259" key="3">
    <source>
        <dbReference type="Pfam" id="PF00582"/>
    </source>
</evidence>
<organism evidence="4 5">
    <name type="scientific">Cellulomonas persica</name>
    <dbReference type="NCBI Taxonomy" id="76861"/>
    <lineage>
        <taxon>Bacteria</taxon>
        <taxon>Bacillati</taxon>
        <taxon>Actinomycetota</taxon>
        <taxon>Actinomycetes</taxon>
        <taxon>Micrococcales</taxon>
        <taxon>Cellulomonadaceae</taxon>
        <taxon>Cellulomonas</taxon>
    </lineage>
</organism>
<reference evidence="4 5" key="1">
    <citation type="submission" date="2019-07" db="EMBL/GenBank/DDBJ databases">
        <title>Whole genome shotgun sequence of Cellulomonas persica NBRC 101101.</title>
        <authorList>
            <person name="Hosoyama A."/>
            <person name="Uohara A."/>
            <person name="Ohji S."/>
            <person name="Ichikawa N."/>
        </authorList>
    </citation>
    <scope>NUCLEOTIDE SEQUENCE [LARGE SCALE GENOMIC DNA]</scope>
    <source>
        <strain evidence="4 5">NBRC 101101</strain>
    </source>
</reference>
<dbReference type="Gene3D" id="3.40.50.620">
    <property type="entry name" value="HUPs"/>
    <property type="match status" value="2"/>
</dbReference>
<feature type="domain" description="UspA" evidence="3">
    <location>
        <begin position="7"/>
        <end position="142"/>
    </location>
</feature>
<sequence length="353" mass="36298">MTRDDVILVGVDGSTASLYALDWAAAEAQRRGWRLHLVCAYALPSFAAASLDGGYAALDDSAIQEGAAAVLAEASARVSGRGVAVTAKVHTGDAAGVLVELSREARLAVVGTRGRGGFADRLLGTVSSALPAHAFCPTVVVPLRDAQGHQLPEGNEIPPVPEGRRIVVGVDGSPQAERALQYAIDEAHAWDAQLTAVSGVPVGSMTGLLAWLPSAVDHEQVLRDMAEGLDVVVDRAVAGRSVAVRRFALDGTGAELLTEFSSASDLVVVGSRGRGGFRGLLLGSTSQAVLHHATCPVMVVSSRADELPPPVASGEATAPAEHAVPETTARSDEAVPSDETGQPDETAQSDETA</sequence>
<protein>
    <submittedName>
        <fullName evidence="4">Universal stress protein</fullName>
    </submittedName>
</protein>
<evidence type="ECO:0000256" key="1">
    <source>
        <dbReference type="ARBA" id="ARBA00008791"/>
    </source>
</evidence>
<gene>
    <name evidence="4" type="ORF">CPE01_31590</name>
</gene>
<dbReference type="RefSeq" id="WP_146807784.1">
    <property type="nucleotide sequence ID" value="NZ_BJUA01000028.1"/>
</dbReference>
<feature type="region of interest" description="Disordered" evidence="2">
    <location>
        <begin position="305"/>
        <end position="353"/>
    </location>
</feature>
<dbReference type="CDD" id="cd00293">
    <property type="entry name" value="USP-like"/>
    <property type="match status" value="1"/>
</dbReference>
<dbReference type="CDD" id="cd23659">
    <property type="entry name" value="USP_At3g01520-like"/>
    <property type="match status" value="1"/>
</dbReference>
<dbReference type="OrthoDB" id="267918at2"/>
<dbReference type="PRINTS" id="PR01438">
    <property type="entry name" value="UNVRSLSTRESS"/>
</dbReference>
<dbReference type="InterPro" id="IPR006016">
    <property type="entry name" value="UspA"/>
</dbReference>
<evidence type="ECO:0000256" key="2">
    <source>
        <dbReference type="SAM" id="MobiDB-lite"/>
    </source>
</evidence>
<dbReference type="PANTHER" id="PTHR46268:SF6">
    <property type="entry name" value="UNIVERSAL STRESS PROTEIN UP12"/>
    <property type="match status" value="1"/>
</dbReference>